<organism evidence="1">
    <name type="scientific">marine sediment metagenome</name>
    <dbReference type="NCBI Taxonomy" id="412755"/>
    <lineage>
        <taxon>unclassified sequences</taxon>
        <taxon>metagenomes</taxon>
        <taxon>ecological metagenomes</taxon>
    </lineage>
</organism>
<protein>
    <submittedName>
        <fullName evidence="1">Uncharacterized protein</fullName>
    </submittedName>
</protein>
<accession>A0A0F9ITK7</accession>
<evidence type="ECO:0000313" key="1">
    <source>
        <dbReference type="EMBL" id="KKM60684.1"/>
    </source>
</evidence>
<proteinExistence type="predicted"/>
<gene>
    <name evidence="1" type="ORF">LCGC14_1539370</name>
</gene>
<sequence length="53" mass="6205">MDVKQISRELVRELLKPPIELVAVSHGTLPDEAGIKIQEDLRRHWRCLRFLQA</sequence>
<name>A0A0F9ITK7_9ZZZZ</name>
<comment type="caution">
    <text evidence="1">The sequence shown here is derived from an EMBL/GenBank/DDBJ whole genome shotgun (WGS) entry which is preliminary data.</text>
</comment>
<dbReference type="EMBL" id="LAZR01011632">
    <property type="protein sequence ID" value="KKM60684.1"/>
    <property type="molecule type" value="Genomic_DNA"/>
</dbReference>
<dbReference type="AlphaFoldDB" id="A0A0F9ITK7"/>
<reference evidence="1" key="1">
    <citation type="journal article" date="2015" name="Nature">
        <title>Complex archaea that bridge the gap between prokaryotes and eukaryotes.</title>
        <authorList>
            <person name="Spang A."/>
            <person name="Saw J.H."/>
            <person name="Jorgensen S.L."/>
            <person name="Zaremba-Niedzwiedzka K."/>
            <person name="Martijn J."/>
            <person name="Lind A.E."/>
            <person name="van Eijk R."/>
            <person name="Schleper C."/>
            <person name="Guy L."/>
            <person name="Ettema T.J."/>
        </authorList>
    </citation>
    <scope>NUCLEOTIDE SEQUENCE</scope>
</reference>